<evidence type="ECO:0000313" key="2">
    <source>
        <dbReference type="EMBL" id="MFB9571870.1"/>
    </source>
</evidence>
<dbReference type="InterPro" id="IPR054353">
    <property type="entry name" value="IstA-like_C"/>
</dbReference>
<sequence>MSLLAAVPFVAAAAKGVIKPWLAVVYGRRRGRHPCVLHCHLRRFSQISVRTNRYSVPVRLIGQTMRALLHSSELVVYDGQQEVARHERLIVKGQARLDLDHYLEALVRKPGAAEGTGSRVRCLSIAAVAR</sequence>
<evidence type="ECO:0000313" key="3">
    <source>
        <dbReference type="Proteomes" id="UP001589710"/>
    </source>
</evidence>
<comment type="caution">
    <text evidence="2">The sequence shown here is derived from an EMBL/GenBank/DDBJ whole genome shotgun (WGS) entry which is preliminary data.</text>
</comment>
<name>A0ABV5R227_9ACTN</name>
<keyword evidence="3" id="KW-1185">Reference proteome</keyword>
<dbReference type="EMBL" id="JBHMCG010000024">
    <property type="protein sequence ID" value="MFB9571870.1"/>
    <property type="molecule type" value="Genomic_DNA"/>
</dbReference>
<dbReference type="Proteomes" id="UP001589710">
    <property type="component" value="Unassembled WGS sequence"/>
</dbReference>
<protein>
    <recommendedName>
        <fullName evidence="1">Transposase for insertion sequence element IS21-like C-terminal domain-containing protein</fullName>
    </recommendedName>
</protein>
<accession>A0ABV5R227</accession>
<proteinExistence type="predicted"/>
<reference evidence="2 3" key="1">
    <citation type="submission" date="2024-09" db="EMBL/GenBank/DDBJ databases">
        <authorList>
            <person name="Sun Q."/>
            <person name="Mori K."/>
        </authorList>
    </citation>
    <scope>NUCLEOTIDE SEQUENCE [LARGE SCALE GENOMIC DNA]</scope>
    <source>
        <strain evidence="2 3">JCM 3331</strain>
    </source>
</reference>
<feature type="domain" description="Transposase for insertion sequence element IS21-like C-terminal" evidence="1">
    <location>
        <begin position="42"/>
        <end position="98"/>
    </location>
</feature>
<organism evidence="2 3">
    <name type="scientific">Streptomyces yanii</name>
    <dbReference type="NCBI Taxonomy" id="78510"/>
    <lineage>
        <taxon>Bacteria</taxon>
        <taxon>Bacillati</taxon>
        <taxon>Actinomycetota</taxon>
        <taxon>Actinomycetes</taxon>
        <taxon>Kitasatosporales</taxon>
        <taxon>Streptomycetaceae</taxon>
        <taxon>Streptomyces</taxon>
    </lineage>
</organism>
<dbReference type="Pfam" id="PF22483">
    <property type="entry name" value="Mu-transpos_C_2"/>
    <property type="match status" value="1"/>
</dbReference>
<dbReference type="RefSeq" id="WP_386143631.1">
    <property type="nucleotide sequence ID" value="NZ_BAAAXD010000035.1"/>
</dbReference>
<gene>
    <name evidence="2" type="ORF">ACFFTL_05825</name>
</gene>
<evidence type="ECO:0000259" key="1">
    <source>
        <dbReference type="Pfam" id="PF22483"/>
    </source>
</evidence>